<dbReference type="InterPro" id="IPR000994">
    <property type="entry name" value="Pept_M24"/>
</dbReference>
<evidence type="ECO:0000256" key="3">
    <source>
        <dbReference type="ARBA" id="ARBA00022801"/>
    </source>
</evidence>
<feature type="chain" id="PRO_5036504662" description="Xaa-Pro aminopeptidase 1" evidence="5">
    <location>
        <begin position="20"/>
        <end position="1396"/>
    </location>
</feature>
<dbReference type="Pfam" id="PF00557">
    <property type="entry name" value="Peptidase_M24"/>
    <property type="match status" value="2"/>
</dbReference>
<dbReference type="InterPro" id="IPR050422">
    <property type="entry name" value="X-Pro_aminopeptidase_P"/>
</dbReference>
<evidence type="ECO:0000259" key="7">
    <source>
        <dbReference type="Pfam" id="PF01321"/>
    </source>
</evidence>
<dbReference type="CDD" id="cd01085">
    <property type="entry name" value="APP"/>
    <property type="match status" value="2"/>
</dbReference>
<dbReference type="PANTHER" id="PTHR43763:SF18">
    <property type="entry name" value="XAA-PRO AMINOPEPTIDASE 1"/>
    <property type="match status" value="1"/>
</dbReference>
<dbReference type="Pfam" id="PF16188">
    <property type="entry name" value="Peptidase_M24_C"/>
    <property type="match status" value="2"/>
</dbReference>
<dbReference type="Pfam" id="PF01321">
    <property type="entry name" value="Creatinase_N"/>
    <property type="match status" value="2"/>
</dbReference>
<keyword evidence="2" id="KW-0479">Metal-binding</keyword>
<evidence type="ECO:0000256" key="2">
    <source>
        <dbReference type="ARBA" id="ARBA00022723"/>
    </source>
</evidence>
<dbReference type="SMR" id="A0A8W8J541"/>
<keyword evidence="10" id="KW-1185">Reference proteome</keyword>
<dbReference type="InterPro" id="IPR000587">
    <property type="entry name" value="Creatinase_N"/>
</dbReference>
<comment type="similarity">
    <text evidence="1">Belongs to the peptidase M24B family.</text>
</comment>
<feature type="compositionally biased region" description="Basic and acidic residues" evidence="4">
    <location>
        <begin position="699"/>
        <end position="723"/>
    </location>
</feature>
<evidence type="ECO:0008006" key="11">
    <source>
        <dbReference type="Google" id="ProtNLM"/>
    </source>
</evidence>
<dbReference type="InterPro" id="IPR032416">
    <property type="entry name" value="Peptidase_M24_C"/>
</dbReference>
<dbReference type="Gene3D" id="3.40.350.10">
    <property type="entry name" value="Creatinase/prolidase N-terminal domain"/>
    <property type="match status" value="4"/>
</dbReference>
<proteinExistence type="inferred from homology"/>
<dbReference type="FunFam" id="3.90.230.10:FF:000009">
    <property type="entry name" value="xaa-Pro aminopeptidase 2"/>
    <property type="match status" value="2"/>
</dbReference>
<feature type="compositionally biased region" description="Basic and acidic residues" evidence="4">
    <location>
        <begin position="42"/>
        <end position="55"/>
    </location>
</feature>
<dbReference type="SUPFAM" id="SSF53092">
    <property type="entry name" value="Creatinase/prolidase N-terminal domain"/>
    <property type="match status" value="2"/>
</dbReference>
<evidence type="ECO:0000313" key="10">
    <source>
        <dbReference type="Proteomes" id="UP000005408"/>
    </source>
</evidence>
<feature type="domain" description="Peptidase M24" evidence="6">
    <location>
        <begin position="1076"/>
        <end position="1294"/>
    </location>
</feature>
<evidence type="ECO:0000256" key="1">
    <source>
        <dbReference type="ARBA" id="ARBA00008766"/>
    </source>
</evidence>
<feature type="domain" description="Creatinase N-terminal" evidence="7">
    <location>
        <begin position="741"/>
        <end position="865"/>
    </location>
</feature>
<evidence type="ECO:0000313" key="9">
    <source>
        <dbReference type="EnsemblMetazoa" id="G17285.4:cds"/>
    </source>
</evidence>
<dbReference type="Pfam" id="PF16189">
    <property type="entry name" value="Creatinase_N_2"/>
    <property type="match status" value="2"/>
</dbReference>
<dbReference type="EnsemblMetazoa" id="G17285.4">
    <property type="protein sequence ID" value="G17285.4:cds"/>
    <property type="gene ID" value="G17285"/>
</dbReference>
<evidence type="ECO:0000259" key="6">
    <source>
        <dbReference type="Pfam" id="PF00557"/>
    </source>
</evidence>
<dbReference type="InterPro" id="IPR029149">
    <property type="entry name" value="Creatin/AminoP/Spt16_N"/>
</dbReference>
<dbReference type="Gene3D" id="3.90.230.10">
    <property type="entry name" value="Creatinase/methionine aminopeptidase superfamily"/>
    <property type="match status" value="2"/>
</dbReference>
<dbReference type="FunFam" id="3.40.350.10:FF:000003">
    <property type="entry name" value="Xaa-pro aminopeptidase P"/>
    <property type="match status" value="2"/>
</dbReference>
<dbReference type="InterPro" id="IPR036005">
    <property type="entry name" value="Creatinase/aminopeptidase-like"/>
</dbReference>
<feature type="region of interest" description="Disordered" evidence="4">
    <location>
        <begin position="699"/>
        <end position="729"/>
    </location>
</feature>
<name>A0A8W8J541_MAGGI</name>
<sequence>MNVFWFLCVFIFGLVHSYGAVIQNYDVEEIKERHRRSVSTARRSEIRDISPEDRPSCPPGQSSPPNRINSTARLNNLRNEMRIIGIDAYIIPSEDAHQSEYTSPYDQRRKFICGLSGSAGYAIVTMTKAALWTDGRYFLQAEAEMDCNWILMRKGEKDVPSSTEWLISVLEGKENATVGSYPFFLGSNSWTLYEEELSKNNIKMIKTNEDLVGNIWTTGRPPFPNSPINALPYKFSGRHWYEKIADMHVAMKERNAGALVVNGLDETAWLLNLRASDIPFTPVFFSYVIVDRKKNQTVEVLICFKMKLYEHLNSGIDGSCSGKTEYCVEVREYDPVAVTDKVSSVVEYSERVWISPICSYAFYSLIPKEKLLQENTPISIQKARKNPIERQGMIQSHVRDAVALISFISRLEKEVKAGIGWTELSAADELSKYRGKQKYNRGLSFESISSSGPHRAVIHYSPSNVTDKEITTDEVYLLDSGGQYLDGTTDTTRTFHFGTPTDFQKECYTRMLMGNIDLANVKFMKTSFGPYGRELDILARRHLWNSGLDYRHGTGHGVGMYLGVHEGPAGIGMNRKQPFNDYPIEEGQFFSDEPGYYEDGSFGVRVENVMEVKKVNLKYKFRDSVFLGFETITLVPVEPNLIKYEMLSGDQIDWLNTYHKKVQDTIGPLLINTNREAYDWMEQRTRTITRANNDVEEIKDRHRRSVSTDRRSEIRDISPEDRPSCPPGQIYPPNRVNSTQRLRDLRDEMRKIGIDAYIIPSGDAHQSEYTSPYDQRRRFICGLSGSAGYAIVTMANAALWTDGRYFLQAEAEMDCNWILMKRGEKGVPSSTEWLISVLEGIEDATVGSYPYLLGSRSWTNYEKELSKNNITLVKTNEDLVGNIWTSGRPSFPNSPINALPYKFAGRHWQEKMADMHVAMKTKEADAMVVSGLDETAWLLNLRASDIPFTPVFFSYVIVDRKKNQTILYIKNHNTKLTSNPTEEETTQKLYEHLNTGTDGSCSGKPGYCVEVREYDPVAVTDKVSSVVEYSERVWISPICSYAFYSLIPKEKLLQENTPISVQKARKNPIERQGMIKSHVRDAVALISFVARLEKEVKAGVRWTELSAADKLTEYRGKQMYNRGLSFETISSSGSNGAIIHYAPSNLTDKEITTDDVYLLDSGGQYLDGTTDVTRTFHFGSATDFQKECYTLVLKGYIDLANVKFMKMSFGPYGRELDILARRHLWNSGLDYRHGTGHGIGMYLGVHEGPARIGMTGKQPSYDHPIEEGQFFSDEPGYYEDGSFGMRVESIMEVKKFNLKYKFRNSVFLGFELVTLVPHEPNLIKYEMLSKDQIDWLNIYHKKVQDIIGPLLINTNREAYDWMELRTRKITYAVSAAPKEILSLLIILLSFTLVFVS</sequence>
<protein>
    <recommendedName>
        <fullName evidence="11">Xaa-Pro aminopeptidase 1</fullName>
    </recommendedName>
</protein>
<dbReference type="SUPFAM" id="SSF55920">
    <property type="entry name" value="Creatinase/aminopeptidase"/>
    <property type="match status" value="2"/>
</dbReference>
<feature type="region of interest" description="Disordered" evidence="4">
    <location>
        <begin position="34"/>
        <end position="69"/>
    </location>
</feature>
<dbReference type="Proteomes" id="UP000005408">
    <property type="component" value="Unassembled WGS sequence"/>
</dbReference>
<feature type="domain" description="Creatinase N-terminal" evidence="7">
    <location>
        <begin position="73"/>
        <end position="179"/>
    </location>
</feature>
<feature type="domain" description="Peptidase M24 C-terminal" evidence="8">
    <location>
        <begin position="1307"/>
        <end position="1369"/>
    </location>
</feature>
<dbReference type="GO" id="GO:0046872">
    <property type="term" value="F:metal ion binding"/>
    <property type="evidence" value="ECO:0007669"/>
    <property type="project" value="UniProtKB-KW"/>
</dbReference>
<evidence type="ECO:0000256" key="4">
    <source>
        <dbReference type="SAM" id="MobiDB-lite"/>
    </source>
</evidence>
<feature type="domain" description="Peptidase M24 C-terminal" evidence="8">
    <location>
        <begin position="626"/>
        <end position="688"/>
    </location>
</feature>
<dbReference type="InterPro" id="IPR033740">
    <property type="entry name" value="Pept_M24B"/>
</dbReference>
<organism evidence="9 10">
    <name type="scientific">Magallana gigas</name>
    <name type="common">Pacific oyster</name>
    <name type="synonym">Crassostrea gigas</name>
    <dbReference type="NCBI Taxonomy" id="29159"/>
    <lineage>
        <taxon>Eukaryota</taxon>
        <taxon>Metazoa</taxon>
        <taxon>Spiralia</taxon>
        <taxon>Lophotrochozoa</taxon>
        <taxon>Mollusca</taxon>
        <taxon>Bivalvia</taxon>
        <taxon>Autobranchia</taxon>
        <taxon>Pteriomorphia</taxon>
        <taxon>Ostreida</taxon>
        <taxon>Ostreoidea</taxon>
        <taxon>Ostreidae</taxon>
        <taxon>Magallana</taxon>
    </lineage>
</organism>
<dbReference type="PANTHER" id="PTHR43763">
    <property type="entry name" value="XAA-PRO AMINOPEPTIDASE 1"/>
    <property type="match status" value="1"/>
</dbReference>
<accession>A0A8W8J541</accession>
<feature type="signal peptide" evidence="5">
    <location>
        <begin position="1"/>
        <end position="19"/>
    </location>
</feature>
<reference evidence="9" key="1">
    <citation type="submission" date="2022-08" db="UniProtKB">
        <authorList>
            <consortium name="EnsemblMetazoa"/>
        </authorList>
    </citation>
    <scope>IDENTIFICATION</scope>
    <source>
        <strain evidence="9">05x7-T-G4-1.051#20</strain>
    </source>
</reference>
<evidence type="ECO:0000256" key="5">
    <source>
        <dbReference type="SAM" id="SignalP"/>
    </source>
</evidence>
<dbReference type="GO" id="GO:0070006">
    <property type="term" value="F:metalloaminopeptidase activity"/>
    <property type="evidence" value="ECO:0007669"/>
    <property type="project" value="InterPro"/>
</dbReference>
<feature type="domain" description="Peptidase M24" evidence="6">
    <location>
        <begin position="393"/>
        <end position="613"/>
    </location>
</feature>
<evidence type="ECO:0000259" key="8">
    <source>
        <dbReference type="Pfam" id="PF16188"/>
    </source>
</evidence>
<keyword evidence="3" id="KW-0378">Hydrolase</keyword>
<keyword evidence="5" id="KW-0732">Signal</keyword>